<comment type="caution">
    <text evidence="3">The sequence shown here is derived from an EMBL/GenBank/DDBJ whole genome shotgun (WGS) entry which is preliminary data.</text>
</comment>
<dbReference type="Pfam" id="PF00378">
    <property type="entry name" value="ECH_1"/>
    <property type="match status" value="2"/>
</dbReference>
<proteinExistence type="inferred from homology"/>
<reference evidence="3 4" key="1">
    <citation type="submission" date="2016-02" db="EMBL/GenBank/DDBJ databases">
        <title>Biosynthesis of antibiotic leucinostatins and their inhibition on Phytophthora in bio-control Purpureocillium lilacinum.</title>
        <authorList>
            <person name="Wang G."/>
            <person name="Liu Z."/>
            <person name="Lin R."/>
            <person name="Li E."/>
            <person name="Mao Z."/>
            <person name="Ling J."/>
            <person name="Yin W."/>
            <person name="Xie B."/>
        </authorList>
    </citation>
    <scope>NUCLEOTIDE SEQUENCE [LARGE SCALE GENOMIC DNA]</scope>
    <source>
        <strain evidence="3">PLFJ-1</strain>
    </source>
</reference>
<dbReference type="InterPro" id="IPR001753">
    <property type="entry name" value="Enoyl-CoA_hydra/iso"/>
</dbReference>
<evidence type="ECO:0000256" key="1">
    <source>
        <dbReference type="ARBA" id="ARBA00005254"/>
    </source>
</evidence>
<dbReference type="EMBL" id="LSBI01000022">
    <property type="protein sequence ID" value="OAQ67546.1"/>
    <property type="molecule type" value="Genomic_DNA"/>
</dbReference>
<dbReference type="GeneID" id="28893251"/>
<evidence type="ECO:0000313" key="4">
    <source>
        <dbReference type="Proteomes" id="UP000078340"/>
    </source>
</evidence>
<dbReference type="Gene3D" id="3.90.226.10">
    <property type="entry name" value="2-enoyl-CoA Hydratase, Chain A, domain 1"/>
    <property type="match status" value="1"/>
</dbReference>
<feature type="region of interest" description="Disordered" evidence="2">
    <location>
        <begin position="274"/>
        <end position="295"/>
    </location>
</feature>
<name>A0A179FPJ2_PURLI</name>
<dbReference type="KEGG" id="plj:28893251"/>
<organism evidence="3 4">
    <name type="scientific">Purpureocillium lilacinum</name>
    <name type="common">Paecilomyces lilacinus</name>
    <dbReference type="NCBI Taxonomy" id="33203"/>
    <lineage>
        <taxon>Eukaryota</taxon>
        <taxon>Fungi</taxon>
        <taxon>Dikarya</taxon>
        <taxon>Ascomycota</taxon>
        <taxon>Pezizomycotina</taxon>
        <taxon>Sordariomycetes</taxon>
        <taxon>Hypocreomycetidae</taxon>
        <taxon>Hypocreales</taxon>
        <taxon>Ophiocordycipitaceae</taxon>
        <taxon>Purpureocillium</taxon>
    </lineage>
</organism>
<dbReference type="PANTHER" id="PTHR43802:SF1">
    <property type="entry name" value="IP11341P-RELATED"/>
    <property type="match status" value="1"/>
</dbReference>
<sequence>MADSEPNAVQVSKTEHGITTITINRHHRRNAIDGPTARKLTDAFLTFEQDPSQKVCVFYGAHGTFCAGFDLHEVAKFRPGSDAAPGETYNGPIIDARHGVQGRNIGPIGPSRMQVSKPVICAVAGHAVAGGLELALLGDMRVAESDAVFGVFCRRFGVPLIDGGTVRLQAVVGLGRALDMILTGRPVSAQEALQMGLANRVVPRGEALREATRIAEGLLAFPQGCMNVDRASCYYAAYEARSFEDAMRHEFEEGAKVITTESVQGAARFASGAGRHGQFEKHDSTLEPGVILGSP</sequence>
<dbReference type="Proteomes" id="UP000078340">
    <property type="component" value="Unassembled WGS sequence"/>
</dbReference>
<dbReference type="PANTHER" id="PTHR43802">
    <property type="entry name" value="ENOYL-COA HYDRATASE"/>
    <property type="match status" value="1"/>
</dbReference>
<accession>A0A179FPJ2</accession>
<evidence type="ECO:0000313" key="3">
    <source>
        <dbReference type="EMBL" id="OAQ67546.1"/>
    </source>
</evidence>
<dbReference type="AlphaFoldDB" id="A0A179FPJ2"/>
<dbReference type="CDD" id="cd06558">
    <property type="entry name" value="crotonase-like"/>
    <property type="match status" value="1"/>
</dbReference>
<dbReference type="SUPFAM" id="SSF52096">
    <property type="entry name" value="ClpP/crotonase"/>
    <property type="match status" value="1"/>
</dbReference>
<gene>
    <name evidence="3" type="ORF">VFPFJ_11135</name>
</gene>
<dbReference type="STRING" id="33203.A0A179FPJ2"/>
<comment type="similarity">
    <text evidence="1">Belongs to the enoyl-CoA hydratase/isomerase family.</text>
</comment>
<dbReference type="Gene3D" id="1.10.287.2460">
    <property type="match status" value="1"/>
</dbReference>
<dbReference type="NCBIfam" id="NF006108">
    <property type="entry name" value="PRK08259.1"/>
    <property type="match status" value="1"/>
</dbReference>
<dbReference type="OMA" id="PKTDSWH"/>
<evidence type="ECO:0000256" key="2">
    <source>
        <dbReference type="SAM" id="MobiDB-lite"/>
    </source>
</evidence>
<dbReference type="InterPro" id="IPR029045">
    <property type="entry name" value="ClpP/crotonase-like_dom_sf"/>
</dbReference>
<protein>
    <submittedName>
        <fullName evidence="3">Carnitinyl-CoA dehydratase</fullName>
    </submittedName>
</protein>